<evidence type="ECO:0000313" key="2">
    <source>
        <dbReference type="EMBL" id="USJ24993.1"/>
    </source>
</evidence>
<dbReference type="SUPFAM" id="SSF50199">
    <property type="entry name" value="Staphylococcal nuclease"/>
    <property type="match status" value="1"/>
</dbReference>
<dbReference type="PROSITE" id="PS50830">
    <property type="entry name" value="TNASE_3"/>
    <property type="match status" value="1"/>
</dbReference>
<evidence type="ECO:0000313" key="3">
    <source>
        <dbReference type="Proteomes" id="UP001055460"/>
    </source>
</evidence>
<sequence>MAGGWIILILLAIGAFVADRLPVGERSATGSARGAAIASDGDSLRIDGKRVRIEGIDAPELDQTCRRDGVAWDCGREARGRLRALVSAGDVRCRFHGRDKYGRELGVCDAANRDVGREMVLSGYAVSYGRYEAEEARAEREQRGLWAGEFVKPQEWRRTNGHPDEGPHLIDGWLAAIRSWLLERLTALFSGIADA</sequence>
<dbReference type="OrthoDB" id="9805504at2"/>
<dbReference type="PANTHER" id="PTHR12302:SF26">
    <property type="entry name" value="BLR1266 PROTEIN"/>
    <property type="match status" value="1"/>
</dbReference>
<dbReference type="SMART" id="SM00318">
    <property type="entry name" value="SNc"/>
    <property type="match status" value="1"/>
</dbReference>
<accession>A0A9Q8YA11</accession>
<gene>
    <name evidence="2" type="ORF">NE863_08520</name>
</gene>
<dbReference type="EMBL" id="CP098807">
    <property type="protein sequence ID" value="USJ24993.1"/>
    <property type="molecule type" value="Genomic_DNA"/>
</dbReference>
<feature type="domain" description="TNase-like" evidence="1">
    <location>
        <begin position="40"/>
        <end position="148"/>
    </location>
</feature>
<proteinExistence type="predicted"/>
<evidence type="ECO:0000259" key="1">
    <source>
        <dbReference type="PROSITE" id="PS50830"/>
    </source>
</evidence>
<dbReference type="AlphaFoldDB" id="A0A9Q8YA11"/>
<reference evidence="2" key="1">
    <citation type="submission" date="2022-06" db="EMBL/GenBank/DDBJ databases">
        <title>Physiological and biochemical characterization and genomic elucidation of a strain of the genus Ensifer adhaerens M8 that combines arsenic oxidation and chromium reduction.</title>
        <authorList>
            <person name="Li X."/>
            <person name="Yu c."/>
        </authorList>
    </citation>
    <scope>NUCLEOTIDE SEQUENCE</scope>
    <source>
        <strain evidence="2">M8</strain>
    </source>
</reference>
<dbReference type="Gene3D" id="2.40.50.90">
    <property type="match status" value="1"/>
</dbReference>
<dbReference type="PANTHER" id="PTHR12302">
    <property type="entry name" value="EBNA2 BINDING PROTEIN P100"/>
    <property type="match status" value="1"/>
</dbReference>
<name>A0A9Q8YA11_ENSAD</name>
<organism evidence="2 3">
    <name type="scientific">Ensifer adhaerens</name>
    <name type="common">Sinorhizobium morelense</name>
    <dbReference type="NCBI Taxonomy" id="106592"/>
    <lineage>
        <taxon>Bacteria</taxon>
        <taxon>Pseudomonadati</taxon>
        <taxon>Pseudomonadota</taxon>
        <taxon>Alphaproteobacteria</taxon>
        <taxon>Hyphomicrobiales</taxon>
        <taxon>Rhizobiaceae</taxon>
        <taxon>Sinorhizobium/Ensifer group</taxon>
        <taxon>Ensifer</taxon>
    </lineage>
</organism>
<dbReference type="RefSeq" id="WP_090293928.1">
    <property type="nucleotide sequence ID" value="NZ_CP098807.1"/>
</dbReference>
<dbReference type="InterPro" id="IPR035437">
    <property type="entry name" value="SNase_OB-fold_sf"/>
</dbReference>
<dbReference type="InterPro" id="IPR016071">
    <property type="entry name" value="Staphylococal_nuclease_OB-fold"/>
</dbReference>
<dbReference type="Pfam" id="PF00565">
    <property type="entry name" value="SNase"/>
    <property type="match status" value="1"/>
</dbReference>
<protein>
    <submittedName>
        <fullName evidence="2">Thermonuclease family protein</fullName>
    </submittedName>
</protein>
<dbReference type="Proteomes" id="UP001055460">
    <property type="component" value="Chromosome"/>
</dbReference>